<protein>
    <submittedName>
        <fullName evidence="1">Uncharacterized protein</fullName>
    </submittedName>
</protein>
<organism evidence="1 2">
    <name type="scientific">Symbiodinium pilosum</name>
    <name type="common">Dinoflagellate</name>
    <dbReference type="NCBI Taxonomy" id="2952"/>
    <lineage>
        <taxon>Eukaryota</taxon>
        <taxon>Sar</taxon>
        <taxon>Alveolata</taxon>
        <taxon>Dinophyceae</taxon>
        <taxon>Suessiales</taxon>
        <taxon>Symbiodiniaceae</taxon>
        <taxon>Symbiodinium</taxon>
    </lineage>
</organism>
<dbReference type="EMBL" id="CAJNIZ010048081">
    <property type="protein sequence ID" value="CAE7781605.1"/>
    <property type="molecule type" value="Genomic_DNA"/>
</dbReference>
<keyword evidence="2" id="KW-1185">Reference proteome</keyword>
<evidence type="ECO:0000313" key="2">
    <source>
        <dbReference type="Proteomes" id="UP000649617"/>
    </source>
</evidence>
<name>A0A812YPV0_SYMPI</name>
<reference evidence="1" key="1">
    <citation type="submission" date="2021-02" db="EMBL/GenBank/DDBJ databases">
        <authorList>
            <person name="Dougan E. K."/>
            <person name="Rhodes N."/>
            <person name="Thang M."/>
            <person name="Chan C."/>
        </authorList>
    </citation>
    <scope>NUCLEOTIDE SEQUENCE</scope>
</reference>
<gene>
    <name evidence="1" type="ORF">SPIL2461_LOCUS23239</name>
</gene>
<dbReference type="OrthoDB" id="412701at2759"/>
<comment type="caution">
    <text evidence="1">The sequence shown here is derived from an EMBL/GenBank/DDBJ whole genome shotgun (WGS) entry which is preliminary data.</text>
</comment>
<evidence type="ECO:0000313" key="1">
    <source>
        <dbReference type="EMBL" id="CAE7781605.1"/>
    </source>
</evidence>
<dbReference type="AlphaFoldDB" id="A0A812YPV0"/>
<dbReference type="Proteomes" id="UP000649617">
    <property type="component" value="Unassembled WGS sequence"/>
</dbReference>
<proteinExistence type="predicted"/>
<accession>A0A812YPV0</accession>
<sequence length="87" mass="9308">MEMTGPQTGQCTGAAFQNNDNVITIADGPGCDLSGSEYTVRYCPDQNGFVINLVKPWNVDVVLSSQACPSEAERAENSQSEKQAILP</sequence>